<protein>
    <submittedName>
        <fullName evidence="3">Uncharacterized protein</fullName>
    </submittedName>
</protein>
<evidence type="ECO:0000256" key="2">
    <source>
        <dbReference type="SAM" id="Phobius"/>
    </source>
</evidence>
<dbReference type="Proteomes" id="UP000809440">
    <property type="component" value="Unassembled WGS sequence"/>
</dbReference>
<dbReference type="EMBL" id="JAFBXF010000003">
    <property type="protein sequence ID" value="MBM2416619.1"/>
    <property type="molecule type" value="Genomic_DNA"/>
</dbReference>
<feature type="transmembrane region" description="Helical" evidence="2">
    <location>
        <begin position="89"/>
        <end position="109"/>
    </location>
</feature>
<feature type="transmembrane region" description="Helical" evidence="2">
    <location>
        <begin position="52"/>
        <end position="69"/>
    </location>
</feature>
<feature type="region of interest" description="Disordered" evidence="1">
    <location>
        <begin position="27"/>
        <end position="49"/>
    </location>
</feature>
<evidence type="ECO:0000256" key="1">
    <source>
        <dbReference type="SAM" id="MobiDB-lite"/>
    </source>
</evidence>
<keyword evidence="4" id="KW-1185">Reference proteome</keyword>
<accession>A0ABS1ZU35</accession>
<organism evidence="3 4">
    <name type="scientific">Marivita cryptomonadis</name>
    <dbReference type="NCBI Taxonomy" id="505252"/>
    <lineage>
        <taxon>Bacteria</taxon>
        <taxon>Pseudomonadati</taxon>
        <taxon>Pseudomonadota</taxon>
        <taxon>Alphaproteobacteria</taxon>
        <taxon>Rhodobacterales</taxon>
        <taxon>Roseobacteraceae</taxon>
        <taxon>Marivita</taxon>
    </lineage>
</organism>
<evidence type="ECO:0000313" key="3">
    <source>
        <dbReference type="EMBL" id="MBM2416619.1"/>
    </source>
</evidence>
<evidence type="ECO:0000313" key="4">
    <source>
        <dbReference type="Proteomes" id="UP000809440"/>
    </source>
</evidence>
<gene>
    <name evidence="3" type="ORF">JQX48_06545</name>
</gene>
<dbReference type="RefSeq" id="WP_138488139.1">
    <property type="nucleotide sequence ID" value="NZ_JAFBWU010000003.1"/>
</dbReference>
<sequence>MRRVVRKQDRNDFNARIQRLDPSFAATPSKARDARKPWELGTSASRKSSHPVMMSGLGFGLALAALFAANNPETVQALLVRSGWPVQFIHYATNGLGLLILGLIVFYLMNVVRLVKPRTTGRLDSAGLIVGAVAAIAVSNLDQAHLQSGLQYAGFESPADVLTFAQARTSDIANIDWTSVVPVSSSPK</sequence>
<keyword evidence="2" id="KW-0472">Membrane</keyword>
<dbReference type="GeneID" id="62641493"/>
<reference evidence="3 4" key="1">
    <citation type="submission" date="2021-01" db="EMBL/GenBank/DDBJ databases">
        <title>Diatom-associated Roseobacters Show Island Model of Population Structure.</title>
        <authorList>
            <person name="Qu L."/>
            <person name="Feng X."/>
            <person name="Chen Y."/>
            <person name="Li L."/>
            <person name="Wang X."/>
            <person name="Hu Z."/>
            <person name="Wang H."/>
            <person name="Luo H."/>
        </authorList>
    </citation>
    <scope>NUCLEOTIDE SEQUENCE [LARGE SCALE GENOMIC DNA]</scope>
    <source>
        <strain evidence="3 4">CC28-63</strain>
    </source>
</reference>
<keyword evidence="2" id="KW-1133">Transmembrane helix</keyword>
<name>A0ABS1ZU35_9RHOB</name>
<comment type="caution">
    <text evidence="3">The sequence shown here is derived from an EMBL/GenBank/DDBJ whole genome shotgun (WGS) entry which is preliminary data.</text>
</comment>
<proteinExistence type="predicted"/>
<keyword evidence="2" id="KW-0812">Transmembrane</keyword>